<name>A0A4Q5L8V8_9BACT</name>
<evidence type="ECO:0000256" key="3">
    <source>
        <dbReference type="ARBA" id="ARBA00022842"/>
    </source>
</evidence>
<proteinExistence type="predicted"/>
<keyword evidence="2" id="KW-0479">Metal-binding</keyword>
<dbReference type="PANTHER" id="PTHR32308">
    <property type="entry name" value="LYASE BETA SUBUNIT, PUTATIVE (AFU_ORTHOLOGUE AFUA_4G13030)-RELATED"/>
    <property type="match status" value="1"/>
</dbReference>
<accession>A0A4Q5L8V8</accession>
<dbReference type="GO" id="GO:0003824">
    <property type="term" value="F:catalytic activity"/>
    <property type="evidence" value="ECO:0007669"/>
    <property type="project" value="InterPro"/>
</dbReference>
<dbReference type="GO" id="GO:0006107">
    <property type="term" value="P:oxaloacetate metabolic process"/>
    <property type="evidence" value="ECO:0007669"/>
    <property type="project" value="TreeGrafter"/>
</dbReference>
<protein>
    <submittedName>
        <fullName evidence="4">Uncharacterized protein</fullName>
    </submittedName>
</protein>
<keyword evidence="3" id="KW-0460">Magnesium</keyword>
<evidence type="ECO:0000256" key="1">
    <source>
        <dbReference type="ARBA" id="ARBA00001946"/>
    </source>
</evidence>
<dbReference type="EMBL" id="SEWE01000034">
    <property type="protein sequence ID" value="RYU78142.1"/>
    <property type="molecule type" value="Genomic_DNA"/>
</dbReference>
<dbReference type="AlphaFoldDB" id="A0A4Q5L8V8"/>
<keyword evidence="5" id="KW-1185">Reference proteome</keyword>
<evidence type="ECO:0000313" key="4">
    <source>
        <dbReference type="EMBL" id="RYU78142.1"/>
    </source>
</evidence>
<dbReference type="Proteomes" id="UP000294155">
    <property type="component" value="Unassembled WGS sequence"/>
</dbReference>
<comment type="caution">
    <text evidence="4">The sequence shown here is derived from an EMBL/GenBank/DDBJ whole genome shotgun (WGS) entry which is preliminary data.</text>
</comment>
<dbReference type="RefSeq" id="WP_129921969.1">
    <property type="nucleotide sequence ID" value="NZ_SEWE01000034.1"/>
</dbReference>
<dbReference type="InterPro" id="IPR040442">
    <property type="entry name" value="Pyrv_kinase-like_dom_sf"/>
</dbReference>
<comment type="cofactor">
    <cofactor evidence="1">
        <name>Mg(2+)</name>
        <dbReference type="ChEBI" id="CHEBI:18420"/>
    </cofactor>
</comment>
<evidence type="ECO:0000313" key="5">
    <source>
        <dbReference type="Proteomes" id="UP000294155"/>
    </source>
</evidence>
<gene>
    <name evidence="4" type="ORF">EWM57_14970</name>
</gene>
<dbReference type="SUPFAM" id="SSF51621">
    <property type="entry name" value="Phosphoenolpyruvate/pyruvate domain"/>
    <property type="match status" value="1"/>
</dbReference>
<dbReference type="InterPro" id="IPR015813">
    <property type="entry name" value="Pyrv/PenolPyrv_kinase-like_dom"/>
</dbReference>
<reference evidence="4 5" key="1">
    <citation type="submission" date="2019-02" db="EMBL/GenBank/DDBJ databases">
        <title>Bacterial novel species isolated from soil.</title>
        <authorList>
            <person name="Jung H.-Y."/>
        </authorList>
    </citation>
    <scope>NUCLEOTIDE SEQUENCE [LARGE SCALE GENOMIC DNA]</scope>
    <source>
        <strain evidence="4 5">1-3-3-3</strain>
    </source>
</reference>
<sequence>MSGIQAYHFAQFRESGFLSFYQRVRACGGVVCFDFEDSISHDNPARARVLKQQQRRAIVEQLLALAPELDFRYLGLRINAVGTADYQADLAALAQLPALGCVFLPKAEHPGQLQQLLQELPRPVENVIPVLETAGAFANAEALLALPDPRLALVAFGHCDFNLSCGHAPFHHHDSPRYWAWLDFLDRHCHRAGKRLLNSPMLQLDDAPAYRAMLTRLQAYPSIGGQITLSLAQTQLCAAARAEAGPLPALADSRLDAARWARRVVQDFAAHRRPRTAFAVDAARALISPHELRAARHHLQA</sequence>
<dbReference type="Gene3D" id="3.20.20.60">
    <property type="entry name" value="Phosphoenolpyruvate-binding domains"/>
    <property type="match status" value="1"/>
</dbReference>
<dbReference type="GO" id="GO:0000287">
    <property type="term" value="F:magnesium ion binding"/>
    <property type="evidence" value="ECO:0007669"/>
    <property type="project" value="TreeGrafter"/>
</dbReference>
<dbReference type="PANTHER" id="PTHR32308:SF1">
    <property type="entry name" value="HPCH_HPAI ALDOLASE_CITRATE LYASE DOMAIN-CONTAINING PROTEIN"/>
    <property type="match status" value="1"/>
</dbReference>
<organism evidence="4 5">
    <name type="scientific">Hymenobacter persicinus</name>
    <dbReference type="NCBI Taxonomy" id="2025506"/>
    <lineage>
        <taxon>Bacteria</taxon>
        <taxon>Pseudomonadati</taxon>
        <taxon>Bacteroidota</taxon>
        <taxon>Cytophagia</taxon>
        <taxon>Cytophagales</taxon>
        <taxon>Hymenobacteraceae</taxon>
        <taxon>Hymenobacter</taxon>
    </lineage>
</organism>
<evidence type="ECO:0000256" key="2">
    <source>
        <dbReference type="ARBA" id="ARBA00022723"/>
    </source>
</evidence>